<dbReference type="GO" id="GO:0006071">
    <property type="term" value="P:glycerol metabolic process"/>
    <property type="evidence" value="ECO:0007669"/>
    <property type="project" value="InterPro"/>
</dbReference>
<dbReference type="InterPro" id="IPR036117">
    <property type="entry name" value="DhaL_dom_sf"/>
</dbReference>
<dbReference type="InterPro" id="IPR050270">
    <property type="entry name" value="DegV_domain_contain"/>
</dbReference>
<dbReference type="Proteomes" id="UP000824001">
    <property type="component" value="Unassembled WGS sequence"/>
</dbReference>
<evidence type="ECO:0000313" key="3">
    <source>
        <dbReference type="Proteomes" id="UP000824001"/>
    </source>
</evidence>
<protein>
    <submittedName>
        <fullName evidence="2">DAK2 domain-containing protein</fullName>
    </submittedName>
</protein>
<organism evidence="2 3">
    <name type="scientific">Candidatus Scatomorpha merdipullorum</name>
    <dbReference type="NCBI Taxonomy" id="2840927"/>
    <lineage>
        <taxon>Bacteria</taxon>
        <taxon>Bacillati</taxon>
        <taxon>Bacillota</taxon>
        <taxon>Clostridia</taxon>
        <taxon>Eubacteriales</taxon>
        <taxon>Candidatus Scatomorpha</taxon>
    </lineage>
</organism>
<dbReference type="Pfam" id="PF13684">
    <property type="entry name" value="FakA-like_C"/>
    <property type="match status" value="1"/>
</dbReference>
<dbReference type="SUPFAM" id="SSF101473">
    <property type="entry name" value="DhaL-like"/>
    <property type="match status" value="1"/>
</dbReference>
<evidence type="ECO:0000313" key="2">
    <source>
        <dbReference type="EMBL" id="HIS66444.1"/>
    </source>
</evidence>
<dbReference type="SMART" id="SM01121">
    <property type="entry name" value="Dak1_2"/>
    <property type="match status" value="1"/>
</dbReference>
<dbReference type="Pfam" id="PF02734">
    <property type="entry name" value="Dak2"/>
    <property type="match status" value="1"/>
</dbReference>
<dbReference type="PANTHER" id="PTHR33434:SF4">
    <property type="entry name" value="PHOSPHATASE PROTEIN"/>
    <property type="match status" value="1"/>
</dbReference>
<reference evidence="2" key="1">
    <citation type="submission" date="2020-10" db="EMBL/GenBank/DDBJ databases">
        <authorList>
            <person name="Gilroy R."/>
        </authorList>
    </citation>
    <scope>NUCLEOTIDE SEQUENCE</scope>
    <source>
        <strain evidence="2">ChiHjej10B9-9673</strain>
    </source>
</reference>
<dbReference type="GO" id="GO:0004371">
    <property type="term" value="F:glycerone kinase activity"/>
    <property type="evidence" value="ECO:0007669"/>
    <property type="project" value="InterPro"/>
</dbReference>
<dbReference type="AlphaFoldDB" id="A0A9D1JVN7"/>
<dbReference type="NCBIfam" id="TIGR03599">
    <property type="entry name" value="YloV"/>
    <property type="match status" value="1"/>
</dbReference>
<proteinExistence type="predicted"/>
<dbReference type="EMBL" id="DVJK01000070">
    <property type="protein sequence ID" value="HIS66444.1"/>
    <property type="molecule type" value="Genomic_DNA"/>
</dbReference>
<sequence>MKEQIDAALFRDIIICAGAALEQNRQLINDLNVFPVPDGDTGTNMSLTMGAAATELAKRDFDSLGAAADCAAGAMLRGARGNSGVILSLLFRGLAKKLKGRGTADSRLFAEAMTAGVDAAYKAVMKPAEGTILTVSRVATSSAVEFAEHGGDLELMFSCAIESAQEALADTVNLNPVLKRAGVVDAGGKGYVFILEAALAVLRGEAYVPAEQYESRPAAEIKDRADFAEFDEGEINFAYCTEFICSRDNDRDPERMRQWLTTIGDCVVLVDDDEIIKVHVHTNSPGDVLSVALTYGQLLKVKIENMREQHSEMAGGEAPAAEAPAEPEIAPAEKAYGAVAVCAGEGMAELFRELGADRIVTGGQTMNPSTEDILNEVNRTPAETVFVFPNNKNIQMAAEQCARLTEKQVVVIPTKTVPQGISAMLMMDESASVEELRENMLEAAEGVHTALVTYAARDSEYDGYDIRAGEYLALMDGALLGSFKELDSLFAAISDRAEEFSPSVLSVYYGEDVTGEEAEKAASGLAERFPDAEMSVVNGGQPVYYYMVSIE</sequence>
<feature type="domain" description="DhaL" evidence="1">
    <location>
        <begin position="8"/>
        <end position="200"/>
    </location>
</feature>
<dbReference type="PROSITE" id="PS51480">
    <property type="entry name" value="DHAL"/>
    <property type="match status" value="1"/>
</dbReference>
<name>A0A9D1JVN7_9FIRM</name>
<gene>
    <name evidence="2" type="ORF">IAC18_02655</name>
</gene>
<dbReference type="PANTHER" id="PTHR33434">
    <property type="entry name" value="DEGV DOMAIN-CONTAINING PROTEIN DR_1986-RELATED"/>
    <property type="match status" value="1"/>
</dbReference>
<reference evidence="2" key="2">
    <citation type="journal article" date="2021" name="PeerJ">
        <title>Extensive microbial diversity within the chicken gut microbiome revealed by metagenomics and culture.</title>
        <authorList>
            <person name="Gilroy R."/>
            <person name="Ravi A."/>
            <person name="Getino M."/>
            <person name="Pursley I."/>
            <person name="Horton D.L."/>
            <person name="Alikhan N.F."/>
            <person name="Baker D."/>
            <person name="Gharbi K."/>
            <person name="Hall N."/>
            <person name="Watson M."/>
            <person name="Adriaenssens E.M."/>
            <person name="Foster-Nyarko E."/>
            <person name="Jarju S."/>
            <person name="Secka A."/>
            <person name="Antonio M."/>
            <person name="Oren A."/>
            <person name="Chaudhuri R.R."/>
            <person name="La Ragione R."/>
            <person name="Hildebrand F."/>
            <person name="Pallen M.J."/>
        </authorList>
    </citation>
    <scope>NUCLEOTIDE SEQUENCE</scope>
    <source>
        <strain evidence="2">ChiHjej10B9-9673</strain>
    </source>
</reference>
<dbReference type="InterPro" id="IPR019986">
    <property type="entry name" value="YloV-like"/>
</dbReference>
<dbReference type="InterPro" id="IPR033470">
    <property type="entry name" value="FakA-like_C"/>
</dbReference>
<accession>A0A9D1JVN7</accession>
<comment type="caution">
    <text evidence="2">The sequence shown here is derived from an EMBL/GenBank/DDBJ whole genome shotgun (WGS) entry which is preliminary data.</text>
</comment>
<dbReference type="Pfam" id="PF21645">
    <property type="entry name" value="FakA-like_M"/>
    <property type="match status" value="1"/>
</dbReference>
<dbReference type="SMART" id="SM01120">
    <property type="entry name" value="Dak2"/>
    <property type="match status" value="1"/>
</dbReference>
<dbReference type="InterPro" id="IPR004007">
    <property type="entry name" value="DhaL_dom"/>
</dbReference>
<dbReference type="InterPro" id="IPR048394">
    <property type="entry name" value="FakA-like_M"/>
</dbReference>
<evidence type="ECO:0000259" key="1">
    <source>
        <dbReference type="PROSITE" id="PS51480"/>
    </source>
</evidence>
<dbReference type="Gene3D" id="1.25.40.340">
    <property type="match status" value="1"/>
</dbReference>